<protein>
    <submittedName>
        <fullName evidence="2">Uncharacterized protein</fullName>
    </submittedName>
</protein>
<proteinExistence type="predicted"/>
<evidence type="ECO:0000256" key="1">
    <source>
        <dbReference type="SAM" id="MobiDB-lite"/>
    </source>
</evidence>
<gene>
    <name evidence="2" type="ORF">LMG28614_04951</name>
</gene>
<dbReference type="AlphaFoldDB" id="A0A6S7BGA9"/>
<evidence type="ECO:0000313" key="3">
    <source>
        <dbReference type="Proteomes" id="UP000494365"/>
    </source>
</evidence>
<feature type="region of interest" description="Disordered" evidence="1">
    <location>
        <begin position="1"/>
        <end position="97"/>
    </location>
</feature>
<reference evidence="2 3" key="1">
    <citation type="submission" date="2020-04" db="EMBL/GenBank/DDBJ databases">
        <authorList>
            <person name="De Canck E."/>
        </authorList>
    </citation>
    <scope>NUCLEOTIDE SEQUENCE [LARGE SCALE GENOMIC DNA]</scope>
    <source>
        <strain evidence="2 3">LMG 28614</strain>
    </source>
</reference>
<evidence type="ECO:0000313" key="2">
    <source>
        <dbReference type="EMBL" id="CAB3799369.1"/>
    </source>
</evidence>
<feature type="compositionally biased region" description="Basic and acidic residues" evidence="1">
    <location>
        <begin position="33"/>
        <end position="50"/>
    </location>
</feature>
<accession>A0A6S7BGA9</accession>
<name>A0A6S7BGA9_9BURK</name>
<feature type="compositionally biased region" description="Basic and acidic residues" evidence="1">
    <location>
        <begin position="67"/>
        <end position="83"/>
    </location>
</feature>
<dbReference type="Proteomes" id="UP000494365">
    <property type="component" value="Unassembled WGS sequence"/>
</dbReference>
<feature type="compositionally biased region" description="Basic and acidic residues" evidence="1">
    <location>
        <begin position="8"/>
        <end position="18"/>
    </location>
</feature>
<keyword evidence="3" id="KW-1185">Reference proteome</keyword>
<dbReference type="EMBL" id="CADIKK010000026">
    <property type="protein sequence ID" value="CAB3799369.1"/>
    <property type="molecule type" value="Genomic_DNA"/>
</dbReference>
<organism evidence="2 3">
    <name type="scientific">Paraburkholderia ultramafica</name>
    <dbReference type="NCBI Taxonomy" id="1544867"/>
    <lineage>
        <taxon>Bacteria</taxon>
        <taxon>Pseudomonadati</taxon>
        <taxon>Pseudomonadota</taxon>
        <taxon>Betaproteobacteria</taxon>
        <taxon>Burkholderiales</taxon>
        <taxon>Burkholderiaceae</taxon>
        <taxon>Paraburkholderia</taxon>
    </lineage>
</organism>
<sequence length="97" mass="10709">MSVSQPGDPHEVEADKMAHAVVQQEHAGTTDRQVIDREDAHKDDDKDKHLAAKPAAEGLQRQPEAPKPLDEEEKKKAHLKRDLSTLARQSEDGAVSI</sequence>